<comment type="caution">
    <text evidence="2">The sequence shown here is derived from an EMBL/GenBank/DDBJ whole genome shotgun (WGS) entry which is preliminary data.</text>
</comment>
<evidence type="ECO:0000313" key="3">
    <source>
        <dbReference type="Proteomes" id="UP000028705"/>
    </source>
</evidence>
<evidence type="ECO:0000313" key="2">
    <source>
        <dbReference type="EMBL" id="KFF13931.1"/>
    </source>
</evidence>
<keyword evidence="3" id="KW-1185">Reference proteome</keyword>
<feature type="transmembrane region" description="Helical" evidence="1">
    <location>
        <begin position="39"/>
        <end position="65"/>
    </location>
</feature>
<sequence length="144" mass="16643">MNYKDLLKISIYFIAIKLFVDSISRIPEKLYIAFSTGEWLINVISFIFLNFFIVAILIKVGNYFVDKIFSAKGNYINTSTQSIVEISMIICSYYIILIQLFSAIIDLFSKMNIDFNTVEKLTGIIISVFLIIFHKKISENLIKI</sequence>
<dbReference type="Proteomes" id="UP000028705">
    <property type="component" value="Unassembled WGS sequence"/>
</dbReference>
<dbReference type="AlphaFoldDB" id="A0A086AB67"/>
<evidence type="ECO:0000256" key="1">
    <source>
        <dbReference type="SAM" id="Phobius"/>
    </source>
</evidence>
<keyword evidence="1" id="KW-0472">Membrane</keyword>
<dbReference type="OrthoDB" id="9914105at2"/>
<accession>A0A086AB67</accession>
<protein>
    <submittedName>
        <fullName evidence="2">Uncharacterized protein</fullName>
    </submittedName>
</protein>
<dbReference type="RefSeq" id="WP_034708331.1">
    <property type="nucleotide sequence ID" value="NZ_JPRH01000001.1"/>
</dbReference>
<proteinExistence type="predicted"/>
<feature type="transmembrane region" description="Helical" evidence="1">
    <location>
        <begin position="117"/>
        <end position="134"/>
    </location>
</feature>
<keyword evidence="1" id="KW-0812">Transmembrane</keyword>
<name>A0A086AB67_9FLAO</name>
<dbReference type="EMBL" id="JPRH01000001">
    <property type="protein sequence ID" value="KFF13931.1"/>
    <property type="molecule type" value="Genomic_DNA"/>
</dbReference>
<dbReference type="STRING" id="445961.IW15_00310"/>
<keyword evidence="1" id="KW-1133">Transmembrane helix</keyword>
<gene>
    <name evidence="2" type="ORF">IW15_00310</name>
</gene>
<feature type="transmembrane region" description="Helical" evidence="1">
    <location>
        <begin position="86"/>
        <end position="105"/>
    </location>
</feature>
<reference evidence="2 3" key="1">
    <citation type="submission" date="2014-07" db="EMBL/GenBank/DDBJ databases">
        <title>Genome of Chryseobacterium soli DSM 19298.</title>
        <authorList>
            <person name="Stropko S.J."/>
            <person name="Pipes S.E."/>
            <person name="Newman J."/>
        </authorList>
    </citation>
    <scope>NUCLEOTIDE SEQUENCE [LARGE SCALE GENOMIC DNA]</scope>
    <source>
        <strain evidence="2 3">DSM 19298</strain>
    </source>
</reference>
<organism evidence="2 3">
    <name type="scientific">Chryseobacterium soli</name>
    <dbReference type="NCBI Taxonomy" id="445961"/>
    <lineage>
        <taxon>Bacteria</taxon>
        <taxon>Pseudomonadati</taxon>
        <taxon>Bacteroidota</taxon>
        <taxon>Flavobacteriia</taxon>
        <taxon>Flavobacteriales</taxon>
        <taxon>Weeksellaceae</taxon>
        <taxon>Chryseobacterium group</taxon>
        <taxon>Chryseobacterium</taxon>
    </lineage>
</organism>